<evidence type="ECO:0000313" key="2">
    <source>
        <dbReference type="EMBL" id="MBB5796620.1"/>
    </source>
</evidence>
<sequence length="55" mass="5590">MSKNKAGAGFALVIGVIIAAVAITQENYGGAVFAVVVGTIASVVLYVRSGRERGH</sequence>
<accession>A0A7W9H6P3</accession>
<proteinExistence type="predicted"/>
<dbReference type="RefSeq" id="WP_184986646.1">
    <property type="nucleotide sequence ID" value="NZ_JACHNE010000001.1"/>
</dbReference>
<dbReference type="Proteomes" id="UP000590647">
    <property type="component" value="Unassembled WGS sequence"/>
</dbReference>
<reference evidence="2 3" key="1">
    <citation type="submission" date="2020-08" db="EMBL/GenBank/DDBJ databases">
        <title>Sequencing the genomes of 1000 actinobacteria strains.</title>
        <authorList>
            <person name="Klenk H.-P."/>
        </authorList>
    </citation>
    <scope>NUCLEOTIDE SEQUENCE [LARGE SCALE GENOMIC DNA]</scope>
    <source>
        <strain evidence="2 3">DSM 40084</strain>
    </source>
</reference>
<protein>
    <submittedName>
        <fullName evidence="2">O-antigen/teichoic acid export membrane protein</fullName>
    </submittedName>
</protein>
<keyword evidence="1" id="KW-0812">Transmembrane</keyword>
<comment type="caution">
    <text evidence="2">The sequence shown here is derived from an EMBL/GenBank/DDBJ whole genome shotgun (WGS) entry which is preliminary data.</text>
</comment>
<name>A0A7W9H6P3_9ACTN</name>
<dbReference type="AlphaFoldDB" id="A0A7W9H6P3"/>
<keyword evidence="1" id="KW-0472">Membrane</keyword>
<evidence type="ECO:0000313" key="3">
    <source>
        <dbReference type="Proteomes" id="UP000590647"/>
    </source>
</evidence>
<keyword evidence="3" id="KW-1185">Reference proteome</keyword>
<feature type="transmembrane region" description="Helical" evidence="1">
    <location>
        <begin position="29"/>
        <end position="47"/>
    </location>
</feature>
<gene>
    <name evidence="2" type="ORF">HDA41_004584</name>
</gene>
<evidence type="ECO:0000256" key="1">
    <source>
        <dbReference type="SAM" id="Phobius"/>
    </source>
</evidence>
<organism evidence="2 3">
    <name type="scientific">Streptomyces caelestis</name>
    <dbReference type="NCBI Taxonomy" id="36816"/>
    <lineage>
        <taxon>Bacteria</taxon>
        <taxon>Bacillati</taxon>
        <taxon>Actinomycetota</taxon>
        <taxon>Actinomycetes</taxon>
        <taxon>Kitasatosporales</taxon>
        <taxon>Streptomycetaceae</taxon>
        <taxon>Streptomyces</taxon>
    </lineage>
</organism>
<keyword evidence="1" id="KW-1133">Transmembrane helix</keyword>
<dbReference type="EMBL" id="JACHNE010000001">
    <property type="protein sequence ID" value="MBB5796620.1"/>
    <property type="molecule type" value="Genomic_DNA"/>
</dbReference>